<dbReference type="AlphaFoldDB" id="A0A7J6XRI2"/>
<proteinExistence type="predicted"/>
<name>A0A7J6XRI2_TRYCR</name>
<evidence type="ECO:0000313" key="2">
    <source>
        <dbReference type="Proteomes" id="UP000583944"/>
    </source>
</evidence>
<evidence type="ECO:0000313" key="1">
    <source>
        <dbReference type="EMBL" id="KAF5217099.1"/>
    </source>
</evidence>
<comment type="caution">
    <text evidence="1">The sequence shown here is derived from an EMBL/GenBank/DDBJ whole genome shotgun (WGS) entry which is preliminary data.</text>
</comment>
<dbReference type="VEuPathDB" id="TriTrypDB:ECC02_010075"/>
<reference evidence="1 2" key="1">
    <citation type="journal article" date="2019" name="Genome Biol. Evol.">
        <title>Nanopore Sequencing Significantly Improves Genome Assembly of the Protozoan Parasite Trypanosoma cruzi.</title>
        <authorList>
            <person name="Diaz-Viraque F."/>
            <person name="Pita S."/>
            <person name="Greif G."/>
            <person name="de Souza R.C.M."/>
            <person name="Iraola G."/>
            <person name="Robello C."/>
        </authorList>
    </citation>
    <scope>NUCLEOTIDE SEQUENCE [LARGE SCALE GENOMIC DNA]</scope>
    <source>
        <strain evidence="1 2">Berenice</strain>
    </source>
</reference>
<protein>
    <submittedName>
        <fullName evidence="1">Uncharacterized protein</fullName>
    </submittedName>
</protein>
<sequence length="240" mass="27112">MYICMYVCAYSPRGNERKRERKMEKNNKTIAMHKINNTHTLHMKAISMNFSMVLGEIKFLKLVTLALFHSKAIRICIFHHKRLRLAHILLHLFRLHVGKTPLQCLGLPCLFLHRDPGSFAVRNRVGKDTRSCQLRLRLILRLREDTPTALHAGVKQHLLLRRARDGCPDNRGGVLPGLRLRCLKGRNESGGNRAIIHDNWSLRASASVSPRLCVGLPVTWRAVVVGGAMTAVGSVVWPVA</sequence>
<dbReference type="Proteomes" id="UP000583944">
    <property type="component" value="Unassembled WGS sequence"/>
</dbReference>
<organism evidence="1 2">
    <name type="scientific">Trypanosoma cruzi</name>
    <dbReference type="NCBI Taxonomy" id="5693"/>
    <lineage>
        <taxon>Eukaryota</taxon>
        <taxon>Discoba</taxon>
        <taxon>Euglenozoa</taxon>
        <taxon>Kinetoplastea</taxon>
        <taxon>Metakinetoplastina</taxon>
        <taxon>Trypanosomatida</taxon>
        <taxon>Trypanosomatidae</taxon>
        <taxon>Trypanosoma</taxon>
        <taxon>Schizotrypanum</taxon>
    </lineage>
</organism>
<accession>A0A7J6XRI2</accession>
<gene>
    <name evidence="1" type="ORF">ECC02_010075</name>
</gene>
<dbReference type="EMBL" id="JABDHM010000154">
    <property type="protein sequence ID" value="KAF5217099.1"/>
    <property type="molecule type" value="Genomic_DNA"/>
</dbReference>